<evidence type="ECO:0000256" key="4">
    <source>
        <dbReference type="ARBA" id="ARBA00022692"/>
    </source>
</evidence>
<gene>
    <name evidence="7" type="primary">lgt</name>
    <name evidence="8" type="ORF">A2310_03320</name>
</gene>
<comment type="pathway">
    <text evidence="7">Protein modification; lipoprotein biosynthesis (diacylglyceryl transfer).</text>
</comment>
<dbReference type="GO" id="GO:0005886">
    <property type="term" value="C:plasma membrane"/>
    <property type="evidence" value="ECO:0007669"/>
    <property type="project" value="UniProtKB-SubCell"/>
</dbReference>
<evidence type="ECO:0000256" key="3">
    <source>
        <dbReference type="ARBA" id="ARBA00022679"/>
    </source>
</evidence>
<feature type="transmembrane region" description="Helical" evidence="7">
    <location>
        <begin position="13"/>
        <end position="33"/>
    </location>
</feature>
<dbReference type="Pfam" id="PF01790">
    <property type="entry name" value="LGT"/>
    <property type="match status" value="1"/>
</dbReference>
<dbReference type="InterPro" id="IPR001640">
    <property type="entry name" value="Lgt"/>
</dbReference>
<proteinExistence type="inferred from homology"/>
<evidence type="ECO:0000256" key="7">
    <source>
        <dbReference type="HAMAP-Rule" id="MF_01147"/>
    </source>
</evidence>
<evidence type="ECO:0000256" key="5">
    <source>
        <dbReference type="ARBA" id="ARBA00022989"/>
    </source>
</evidence>
<evidence type="ECO:0000313" key="8">
    <source>
        <dbReference type="EMBL" id="OGC19024.1"/>
    </source>
</evidence>
<feature type="binding site" evidence="7">
    <location>
        <position position="129"/>
    </location>
    <ligand>
        <name>a 1,2-diacyl-sn-glycero-3-phospho-(1'-sn-glycerol)</name>
        <dbReference type="ChEBI" id="CHEBI:64716"/>
    </ligand>
</feature>
<dbReference type="GO" id="GO:0008961">
    <property type="term" value="F:phosphatidylglycerol-prolipoprotein diacylglyceryl transferase activity"/>
    <property type="evidence" value="ECO:0007669"/>
    <property type="project" value="UniProtKB-UniRule"/>
</dbReference>
<keyword evidence="4 7" id="KW-0812">Transmembrane</keyword>
<comment type="caution">
    <text evidence="8">The sequence shown here is derived from an EMBL/GenBank/DDBJ whole genome shotgun (WGS) entry which is preliminary data.</text>
</comment>
<keyword evidence="3 7" id="KW-0808">Transferase</keyword>
<keyword evidence="6 7" id="KW-0472">Membrane</keyword>
<feature type="transmembrane region" description="Helical" evidence="7">
    <location>
        <begin position="45"/>
        <end position="66"/>
    </location>
</feature>
<keyword evidence="8" id="KW-0449">Lipoprotein</keyword>
<keyword evidence="2 7" id="KW-1003">Cell membrane</keyword>
<comment type="catalytic activity">
    <reaction evidence="7">
        <text>L-cysteinyl-[prolipoprotein] + a 1,2-diacyl-sn-glycero-3-phospho-(1'-sn-glycerol) = an S-1,2-diacyl-sn-glyceryl-L-cysteinyl-[prolipoprotein] + sn-glycerol 1-phosphate + H(+)</text>
        <dbReference type="Rhea" id="RHEA:56712"/>
        <dbReference type="Rhea" id="RHEA-COMP:14679"/>
        <dbReference type="Rhea" id="RHEA-COMP:14680"/>
        <dbReference type="ChEBI" id="CHEBI:15378"/>
        <dbReference type="ChEBI" id="CHEBI:29950"/>
        <dbReference type="ChEBI" id="CHEBI:57685"/>
        <dbReference type="ChEBI" id="CHEBI:64716"/>
        <dbReference type="ChEBI" id="CHEBI:140658"/>
        <dbReference type="EC" id="2.5.1.145"/>
    </reaction>
</comment>
<reference evidence="8 9" key="1">
    <citation type="journal article" date="2016" name="Nat. Commun.">
        <title>Thousands of microbial genomes shed light on interconnected biogeochemical processes in an aquifer system.</title>
        <authorList>
            <person name="Anantharaman K."/>
            <person name="Brown C.T."/>
            <person name="Hug L.A."/>
            <person name="Sharon I."/>
            <person name="Castelle C.J."/>
            <person name="Probst A.J."/>
            <person name="Thomas B.C."/>
            <person name="Singh A."/>
            <person name="Wilkins M.J."/>
            <person name="Karaoz U."/>
            <person name="Brodie E.L."/>
            <person name="Williams K.H."/>
            <person name="Hubbard S.S."/>
            <person name="Banfield J.F."/>
        </authorList>
    </citation>
    <scope>NUCLEOTIDE SEQUENCE [LARGE SCALE GENOMIC DNA]</scope>
</reference>
<dbReference type="AlphaFoldDB" id="A0A1F4SF33"/>
<dbReference type="PANTHER" id="PTHR30589">
    <property type="entry name" value="PROLIPOPROTEIN DIACYLGLYCERYL TRANSFERASE"/>
    <property type="match status" value="1"/>
</dbReference>
<dbReference type="EC" id="2.5.1.145" evidence="7"/>
<comment type="similarity">
    <text evidence="1 7">Belongs to the Lgt family.</text>
</comment>
<feature type="transmembrane region" description="Helical" evidence="7">
    <location>
        <begin position="163"/>
        <end position="182"/>
    </location>
</feature>
<dbReference type="GO" id="GO:0042158">
    <property type="term" value="P:lipoprotein biosynthetic process"/>
    <property type="evidence" value="ECO:0007669"/>
    <property type="project" value="UniProtKB-UniRule"/>
</dbReference>
<evidence type="ECO:0000256" key="6">
    <source>
        <dbReference type="ARBA" id="ARBA00023136"/>
    </source>
</evidence>
<evidence type="ECO:0000256" key="1">
    <source>
        <dbReference type="ARBA" id="ARBA00007150"/>
    </source>
</evidence>
<keyword evidence="5 7" id="KW-1133">Transmembrane helix</keyword>
<name>A0A1F4SF33_UNCSA</name>
<evidence type="ECO:0000256" key="2">
    <source>
        <dbReference type="ARBA" id="ARBA00022475"/>
    </source>
</evidence>
<dbReference type="Proteomes" id="UP000178417">
    <property type="component" value="Unassembled WGS sequence"/>
</dbReference>
<organism evidence="8 9">
    <name type="scientific">candidate division WOR-1 bacterium RIFOXYB2_FULL_37_13</name>
    <dbReference type="NCBI Taxonomy" id="1802579"/>
    <lineage>
        <taxon>Bacteria</taxon>
        <taxon>Bacillati</taxon>
        <taxon>Saganbacteria</taxon>
    </lineage>
</organism>
<accession>A0A1F4SF33</accession>
<protein>
    <recommendedName>
        <fullName evidence="7">Phosphatidylglycerol--prolipoprotein diacylglyceryl transferase</fullName>
        <ecNumber evidence="7">2.5.1.145</ecNumber>
    </recommendedName>
</protein>
<comment type="subcellular location">
    <subcellularLocation>
        <location evidence="7">Cell membrane</location>
        <topology evidence="7">Multi-pass membrane protein</topology>
    </subcellularLocation>
</comment>
<comment type="function">
    <text evidence="7">Catalyzes the transfer of the diacylglyceryl group from phosphatidylglycerol to the sulfhydryl group of the N-terminal cysteine of a prolipoprotein, the first step in the formation of mature lipoproteins.</text>
</comment>
<dbReference type="EMBL" id="MEUB01000062">
    <property type="protein sequence ID" value="OGC19024.1"/>
    <property type="molecule type" value="Genomic_DNA"/>
</dbReference>
<feature type="transmembrane region" description="Helical" evidence="7">
    <location>
        <begin position="191"/>
        <end position="209"/>
    </location>
</feature>
<dbReference type="STRING" id="1802579.A2310_03320"/>
<dbReference type="UniPathway" id="UPA00664"/>
<feature type="transmembrane region" description="Helical" evidence="7">
    <location>
        <begin position="86"/>
        <end position="106"/>
    </location>
</feature>
<dbReference type="NCBIfam" id="TIGR00544">
    <property type="entry name" value="lgt"/>
    <property type="match status" value="1"/>
</dbReference>
<sequence>MHPILFRIGNVNIYSYGFMVSLGFLAGILLAYYLARKVKIDPDKILDAALFLFVGAIFGARLFYVIFFWHELNSPWQAFMVWNGGLVFYGGVLFGILGLILACKILKISVLDMLDIVAPATMLGYAFGRIGCFLNGCCYGEECAFVFPWAVKFPHLTGLRYPTQIYASIAGLLIFAVLFFLLSRRKFPGQIFAVGLSLYATYRFFIEFFRTNAKVFLNLTLAQWASLFLVVLGLIFYFIYKKRR</sequence>
<dbReference type="PANTHER" id="PTHR30589:SF0">
    <property type="entry name" value="PHOSPHATIDYLGLYCEROL--PROLIPOPROTEIN DIACYLGLYCERYL TRANSFERASE"/>
    <property type="match status" value="1"/>
</dbReference>
<dbReference type="HAMAP" id="MF_01147">
    <property type="entry name" value="Lgt"/>
    <property type="match status" value="1"/>
</dbReference>
<feature type="transmembrane region" description="Helical" evidence="7">
    <location>
        <begin position="221"/>
        <end position="240"/>
    </location>
</feature>
<evidence type="ECO:0000313" key="9">
    <source>
        <dbReference type="Proteomes" id="UP000178417"/>
    </source>
</evidence>